<dbReference type="Gene3D" id="1.20.5.430">
    <property type="match status" value="1"/>
</dbReference>
<dbReference type="AlphaFoldDB" id="A0A2W5KKB0"/>
<dbReference type="PROSITE" id="PS50112">
    <property type="entry name" value="PAS"/>
    <property type="match status" value="1"/>
</dbReference>
<dbReference type="GO" id="GO:0006355">
    <property type="term" value="P:regulation of DNA-templated transcription"/>
    <property type="evidence" value="ECO:0007669"/>
    <property type="project" value="InterPro"/>
</dbReference>
<dbReference type="Pfam" id="PF13188">
    <property type="entry name" value="PAS_8"/>
    <property type="match status" value="1"/>
</dbReference>
<accession>A0A2W5KKB0</accession>
<dbReference type="InterPro" id="IPR011785">
    <property type="entry name" value="Tscrpt_reg_PpsR-CrtJ"/>
</dbReference>
<gene>
    <name evidence="2" type="primary">ppsR</name>
    <name evidence="2" type="ORF">DI565_09720</name>
</gene>
<sequence length="479" mass="51856">MEPLVARDLIAGFGRARDWFADLGPQTAARLISAGADLALVVDASGVVRDISYSASEPPPGDIDDWVGKRWTEIVTIESRPKVEALLRDASLAGPSRGREINLGGAGETSMPVRFSAIQLNANGGVLALGRDLRAVASLQQKLVETQLMLEREYSRIRNAETRYRLLFQLSTEAVLIVDDANERVTEVNAAAAKIVGEPTQRIVGRSFVDLFDARSASNVRRLVATARTLGHAERMRVSLAGDGADLIASASIFRQETSTHFLVRLSASAQSSAEGGFRSQAVDAIMKMPDGFVLVDERQRILDANPAFLTLVELVSVDGLKGARLDNWLGRPGVEAQLLISNLREHGSLRDFATILRGEFGSVEEVEVTGVAAGGGDDRCYGLVIRPVRRRPVAAVQSVGEGFRSVEQLTELVGRVSLKELVRESTDLVEKLCIEAALKRTEDNRASAAQILGLSRQSLYSKLHRHGLLLDGETVDEG</sequence>
<name>A0A2W5KKB0_ANCNO</name>
<dbReference type="SUPFAM" id="SSF55785">
    <property type="entry name" value="PYP-like sensor domain (PAS domain)"/>
    <property type="match status" value="1"/>
</dbReference>
<dbReference type="InterPro" id="IPR000014">
    <property type="entry name" value="PAS"/>
</dbReference>
<dbReference type="SMART" id="SM00091">
    <property type="entry name" value="PAS"/>
    <property type="match status" value="3"/>
</dbReference>
<dbReference type="PRINTS" id="PR01590">
    <property type="entry name" value="HTHFIS"/>
</dbReference>
<evidence type="ECO:0000313" key="2">
    <source>
        <dbReference type="EMBL" id="PZQ16264.1"/>
    </source>
</evidence>
<dbReference type="Pfam" id="PF02954">
    <property type="entry name" value="HTH_8"/>
    <property type="match status" value="1"/>
</dbReference>
<protein>
    <submittedName>
        <fullName evidence="2">Transcriptional regulator PpsR</fullName>
    </submittedName>
</protein>
<dbReference type="Gene3D" id="1.10.10.60">
    <property type="entry name" value="Homeodomain-like"/>
    <property type="match status" value="1"/>
</dbReference>
<dbReference type="InterPro" id="IPR035965">
    <property type="entry name" value="PAS-like_dom_sf"/>
</dbReference>
<dbReference type="GO" id="GO:0043565">
    <property type="term" value="F:sequence-specific DNA binding"/>
    <property type="evidence" value="ECO:0007669"/>
    <property type="project" value="InterPro"/>
</dbReference>
<dbReference type="InterPro" id="IPR013767">
    <property type="entry name" value="PAS_fold"/>
</dbReference>
<dbReference type="Gene3D" id="3.30.450.20">
    <property type="entry name" value="PAS domain"/>
    <property type="match status" value="3"/>
</dbReference>
<dbReference type="InterPro" id="IPR009057">
    <property type="entry name" value="Homeodomain-like_sf"/>
</dbReference>
<reference evidence="2 3" key="1">
    <citation type="submission" date="2017-08" db="EMBL/GenBank/DDBJ databases">
        <title>Infants hospitalized years apart are colonized by the same room-sourced microbial strains.</title>
        <authorList>
            <person name="Brooks B."/>
            <person name="Olm M.R."/>
            <person name="Firek B.A."/>
            <person name="Baker R."/>
            <person name="Thomas B.C."/>
            <person name="Morowitz M.J."/>
            <person name="Banfield J.F."/>
        </authorList>
    </citation>
    <scope>NUCLEOTIDE SEQUENCE [LARGE SCALE GENOMIC DNA]</scope>
    <source>
        <strain evidence="2">S2_005_003_R2_43</strain>
    </source>
</reference>
<dbReference type="InterPro" id="IPR002197">
    <property type="entry name" value="HTH_Fis"/>
</dbReference>
<dbReference type="Pfam" id="PF00989">
    <property type="entry name" value="PAS"/>
    <property type="match status" value="1"/>
</dbReference>
<organism evidence="2 3">
    <name type="scientific">Ancylobacter novellus</name>
    <name type="common">Thiobacillus novellus</name>
    <dbReference type="NCBI Taxonomy" id="921"/>
    <lineage>
        <taxon>Bacteria</taxon>
        <taxon>Pseudomonadati</taxon>
        <taxon>Pseudomonadota</taxon>
        <taxon>Alphaproteobacteria</taxon>
        <taxon>Hyphomicrobiales</taxon>
        <taxon>Xanthobacteraceae</taxon>
        <taxon>Ancylobacter</taxon>
    </lineage>
</organism>
<evidence type="ECO:0000259" key="1">
    <source>
        <dbReference type="PROSITE" id="PS50112"/>
    </source>
</evidence>
<feature type="domain" description="PAS" evidence="1">
    <location>
        <begin position="160"/>
        <end position="231"/>
    </location>
</feature>
<comment type="caution">
    <text evidence="2">The sequence shown here is derived from an EMBL/GenBank/DDBJ whole genome shotgun (WGS) entry which is preliminary data.</text>
</comment>
<dbReference type="Proteomes" id="UP000249577">
    <property type="component" value="Unassembled WGS sequence"/>
</dbReference>
<dbReference type="SUPFAM" id="SSF46689">
    <property type="entry name" value="Homeodomain-like"/>
    <property type="match status" value="1"/>
</dbReference>
<proteinExistence type="predicted"/>
<dbReference type="NCBIfam" id="TIGR00229">
    <property type="entry name" value="sensory_box"/>
    <property type="match status" value="1"/>
</dbReference>
<dbReference type="NCBIfam" id="TIGR02040">
    <property type="entry name" value="PpsR-CrtJ"/>
    <property type="match status" value="1"/>
</dbReference>
<dbReference type="EMBL" id="QFPN01000004">
    <property type="protein sequence ID" value="PZQ16264.1"/>
    <property type="molecule type" value="Genomic_DNA"/>
</dbReference>
<evidence type="ECO:0000313" key="3">
    <source>
        <dbReference type="Proteomes" id="UP000249577"/>
    </source>
</evidence>